<keyword evidence="4" id="KW-0206">Cytoskeleton</keyword>
<dbReference type="GO" id="GO:0005856">
    <property type="term" value="C:cytoskeleton"/>
    <property type="evidence" value="ECO:0007669"/>
    <property type="project" value="UniProtKB-SubCell"/>
</dbReference>
<comment type="subcellular location">
    <subcellularLocation>
        <location evidence="1">Cytoplasm</location>
        <location evidence="1">Cytoskeleton</location>
    </subcellularLocation>
</comment>
<reference evidence="8" key="1">
    <citation type="journal article" date="2023" name="bioRxiv">
        <title>Scaffold-level genome assemblies of two parasitoid biocontrol wasps reveal the parthenogenesis mechanism and an associated novel virus.</title>
        <authorList>
            <person name="Inwood S."/>
            <person name="Skelly J."/>
            <person name="Guhlin J."/>
            <person name="Harrop T."/>
            <person name="Goldson S."/>
            <person name="Dearden P."/>
        </authorList>
    </citation>
    <scope>NUCLEOTIDE SEQUENCE</scope>
    <source>
        <strain evidence="8">Irish</strain>
        <tissue evidence="8">Whole body</tissue>
    </source>
</reference>
<evidence type="ECO:0000259" key="7">
    <source>
        <dbReference type="Pfam" id="PF19038"/>
    </source>
</evidence>
<protein>
    <recommendedName>
        <fullName evidence="10">Protein fuzzy homolog</fullName>
    </recommendedName>
</protein>
<dbReference type="GO" id="GO:1905515">
    <property type="term" value="P:non-motile cilium assembly"/>
    <property type="evidence" value="ECO:0007669"/>
    <property type="project" value="TreeGrafter"/>
</dbReference>
<dbReference type="EMBL" id="JAQQBS010001422">
    <property type="protein sequence ID" value="KAK0166470.1"/>
    <property type="molecule type" value="Genomic_DNA"/>
</dbReference>
<evidence type="ECO:0000313" key="8">
    <source>
        <dbReference type="EMBL" id="KAK0166470.1"/>
    </source>
</evidence>
<proteinExistence type="inferred from homology"/>
<evidence type="ECO:0000259" key="6">
    <source>
        <dbReference type="Pfam" id="PF19037"/>
    </source>
</evidence>
<evidence type="ECO:0000259" key="5">
    <source>
        <dbReference type="Pfam" id="PF19036"/>
    </source>
</evidence>
<accession>A0AA39FBH6</accession>
<evidence type="ECO:0000256" key="3">
    <source>
        <dbReference type="ARBA" id="ARBA00022490"/>
    </source>
</evidence>
<dbReference type="InterPro" id="IPR043972">
    <property type="entry name" value="FUZ/MON1/HPS1_longin_1"/>
</dbReference>
<feature type="domain" description="FUZ/MON1/HPS1 first Longin" evidence="5">
    <location>
        <begin position="4"/>
        <end position="125"/>
    </location>
</feature>
<dbReference type="Pfam" id="PF19036">
    <property type="entry name" value="Fuz_longin_1"/>
    <property type="match status" value="1"/>
</dbReference>
<sequence length="411" mass="46806">MIAHVMCLTSSGGIPIFTRKKGEGSTMTFSKMASMSGIHMFLKSQDIKLNDTKMPDTIVVWKDFAESITLIAIATGTTKKVLENFIDAVFNAMILVVGIDEIKNPRNIERLKKELRSCHVIIDKLLECLDIGDRTGTGTDLITMTNSILCSENHLLQTCLEMFLGYLDSTYGCILIHGCLAVATNSWWQLSPIENKLLTMAITIDRNCSACDLPVFLPKMSPNVAFRLVSVTLINGIQVLALCGPMPDLIEVEKLSIQYWRSHIDLLRTAEQCYPQCYPSDMSLDPSILGFLLVNYQMGKYIISKNAKQLVSNSIGNHRLDILRTFYYQAVETFLTSDNNDRQDQEKNLSEQKNIRAKETYWCSEYYKCHALKEKDNILCILYTYSVPIYTIRMITRKTMKMFMSDKQMCW</sequence>
<dbReference type="InterPro" id="IPR043970">
    <property type="entry name" value="FUZ/MON1/HPS1_longin_3"/>
</dbReference>
<dbReference type="Pfam" id="PF19037">
    <property type="entry name" value="Fuz_longin_2"/>
    <property type="match status" value="1"/>
</dbReference>
<keyword evidence="9" id="KW-1185">Reference proteome</keyword>
<evidence type="ECO:0000256" key="2">
    <source>
        <dbReference type="ARBA" id="ARBA00008550"/>
    </source>
</evidence>
<dbReference type="InterPro" id="IPR043971">
    <property type="entry name" value="FUZ/MON1/HPS1_longin_2"/>
</dbReference>
<evidence type="ECO:0008006" key="10">
    <source>
        <dbReference type="Google" id="ProtNLM"/>
    </source>
</evidence>
<gene>
    <name evidence="8" type="ORF">PV328_004890</name>
</gene>
<dbReference type="Proteomes" id="UP001168990">
    <property type="component" value="Unassembled WGS sequence"/>
</dbReference>
<reference evidence="8" key="2">
    <citation type="submission" date="2023-03" db="EMBL/GenBank/DDBJ databases">
        <authorList>
            <person name="Inwood S.N."/>
            <person name="Skelly J.G."/>
            <person name="Guhlin J."/>
            <person name="Harrop T.W.R."/>
            <person name="Goldson S.G."/>
            <person name="Dearden P.K."/>
        </authorList>
    </citation>
    <scope>NUCLEOTIDE SEQUENCE</scope>
    <source>
        <strain evidence="8">Irish</strain>
        <tissue evidence="8">Whole body</tissue>
    </source>
</reference>
<name>A0AA39FBH6_9HYME</name>
<dbReference type="AlphaFoldDB" id="A0AA39FBH6"/>
<evidence type="ECO:0000313" key="9">
    <source>
        <dbReference type="Proteomes" id="UP001168990"/>
    </source>
</evidence>
<evidence type="ECO:0000256" key="1">
    <source>
        <dbReference type="ARBA" id="ARBA00004245"/>
    </source>
</evidence>
<feature type="domain" description="FUZ/MON1/HPS1 second Longin" evidence="6">
    <location>
        <begin position="168"/>
        <end position="260"/>
    </location>
</feature>
<dbReference type="Pfam" id="PF19038">
    <property type="entry name" value="Fuz_longin_3"/>
    <property type="match status" value="1"/>
</dbReference>
<dbReference type="PANTHER" id="PTHR13559">
    <property type="entry name" value="INTRACELLULAR TRAFFIC PROTEIN-RELATED"/>
    <property type="match status" value="1"/>
</dbReference>
<keyword evidence="3" id="KW-0963">Cytoplasm</keyword>
<dbReference type="PANTHER" id="PTHR13559:SF1">
    <property type="entry name" value="PROTEIN FUZZY HOMOLOG"/>
    <property type="match status" value="1"/>
</dbReference>
<dbReference type="InterPro" id="IPR026069">
    <property type="entry name" value="Fuzzy"/>
</dbReference>
<comment type="caution">
    <text evidence="8">The sequence shown here is derived from an EMBL/GenBank/DDBJ whole genome shotgun (WGS) entry which is preliminary data.</text>
</comment>
<comment type="similarity">
    <text evidence="2">Belongs to the fuzzy family.</text>
</comment>
<organism evidence="8 9">
    <name type="scientific">Microctonus aethiopoides</name>
    <dbReference type="NCBI Taxonomy" id="144406"/>
    <lineage>
        <taxon>Eukaryota</taxon>
        <taxon>Metazoa</taxon>
        <taxon>Ecdysozoa</taxon>
        <taxon>Arthropoda</taxon>
        <taxon>Hexapoda</taxon>
        <taxon>Insecta</taxon>
        <taxon>Pterygota</taxon>
        <taxon>Neoptera</taxon>
        <taxon>Endopterygota</taxon>
        <taxon>Hymenoptera</taxon>
        <taxon>Apocrita</taxon>
        <taxon>Ichneumonoidea</taxon>
        <taxon>Braconidae</taxon>
        <taxon>Euphorinae</taxon>
        <taxon>Microctonus</taxon>
    </lineage>
</organism>
<feature type="domain" description="FUZ/MON1/HPS1 third Longin" evidence="7">
    <location>
        <begin position="288"/>
        <end position="404"/>
    </location>
</feature>
<dbReference type="GO" id="GO:0016192">
    <property type="term" value="P:vesicle-mediated transport"/>
    <property type="evidence" value="ECO:0007669"/>
    <property type="project" value="InterPro"/>
</dbReference>
<evidence type="ECO:0000256" key="4">
    <source>
        <dbReference type="ARBA" id="ARBA00023212"/>
    </source>
</evidence>